<protein>
    <submittedName>
        <fullName evidence="11">ErfK/YbiS/YcfS/YnhG protein</fullName>
    </submittedName>
</protein>
<evidence type="ECO:0000256" key="2">
    <source>
        <dbReference type="ARBA" id="ARBA00005992"/>
    </source>
</evidence>
<dbReference type="Gene3D" id="2.40.440.10">
    <property type="entry name" value="L,D-transpeptidase catalytic domain-like"/>
    <property type="match status" value="1"/>
</dbReference>
<dbReference type="CDD" id="cd00118">
    <property type="entry name" value="LysM"/>
    <property type="match status" value="1"/>
</dbReference>
<evidence type="ECO:0000313" key="12">
    <source>
        <dbReference type="Proteomes" id="UP000278332"/>
    </source>
</evidence>
<dbReference type="PANTHER" id="PTHR30582">
    <property type="entry name" value="L,D-TRANSPEPTIDASE"/>
    <property type="match status" value="1"/>
</dbReference>
<keyword evidence="3" id="KW-0328">Glycosyltransferase</keyword>
<evidence type="ECO:0000256" key="4">
    <source>
        <dbReference type="ARBA" id="ARBA00022679"/>
    </source>
</evidence>
<comment type="caution">
    <text evidence="11">The sequence shown here is derived from an EMBL/GenBank/DDBJ whole genome shotgun (WGS) entry which is preliminary data.</text>
</comment>
<evidence type="ECO:0000256" key="7">
    <source>
        <dbReference type="ARBA" id="ARBA00022984"/>
    </source>
</evidence>
<gene>
    <name evidence="11" type="ORF">ALP84_04669</name>
</gene>
<dbReference type="PANTHER" id="PTHR30582:SF24">
    <property type="entry name" value="L,D-TRANSPEPTIDASE ERFK_SRFK-RELATED"/>
    <property type="match status" value="1"/>
</dbReference>
<dbReference type="AlphaFoldDB" id="A0A3M4VHF2"/>
<dbReference type="Pfam" id="PF03734">
    <property type="entry name" value="YkuD"/>
    <property type="match status" value="1"/>
</dbReference>
<evidence type="ECO:0000256" key="9">
    <source>
        <dbReference type="PROSITE-ProRule" id="PRU01373"/>
    </source>
</evidence>
<dbReference type="GO" id="GO:0016757">
    <property type="term" value="F:glycosyltransferase activity"/>
    <property type="evidence" value="ECO:0007669"/>
    <property type="project" value="UniProtKB-KW"/>
</dbReference>
<dbReference type="InterPro" id="IPR038063">
    <property type="entry name" value="Transpep_catalytic_dom"/>
</dbReference>
<dbReference type="GO" id="GO:0005576">
    <property type="term" value="C:extracellular region"/>
    <property type="evidence" value="ECO:0007669"/>
    <property type="project" value="TreeGrafter"/>
</dbReference>
<evidence type="ECO:0000256" key="6">
    <source>
        <dbReference type="ARBA" id="ARBA00022960"/>
    </source>
</evidence>
<dbReference type="GO" id="GO:0071972">
    <property type="term" value="F:peptidoglycan L,D-transpeptidase activity"/>
    <property type="evidence" value="ECO:0007669"/>
    <property type="project" value="TreeGrafter"/>
</dbReference>
<dbReference type="CDD" id="cd16913">
    <property type="entry name" value="YkuD_like"/>
    <property type="match status" value="1"/>
</dbReference>
<feature type="active site" description="Proton donor/acceptor" evidence="9">
    <location>
        <position position="248"/>
    </location>
</feature>
<dbReference type="InterPro" id="IPR050979">
    <property type="entry name" value="LD-transpeptidase"/>
</dbReference>
<comment type="similarity">
    <text evidence="2">Belongs to the YkuD family.</text>
</comment>
<dbReference type="GO" id="GO:0071555">
    <property type="term" value="P:cell wall organization"/>
    <property type="evidence" value="ECO:0007669"/>
    <property type="project" value="UniProtKB-UniRule"/>
</dbReference>
<keyword evidence="4" id="KW-0808">Transferase</keyword>
<feature type="domain" description="L,D-TPase catalytic" evidence="10">
    <location>
        <begin position="153"/>
        <end position="288"/>
    </location>
</feature>
<comment type="pathway">
    <text evidence="1 9">Cell wall biogenesis; peptidoglycan biosynthesis.</text>
</comment>
<reference evidence="11 12" key="1">
    <citation type="submission" date="2018-08" db="EMBL/GenBank/DDBJ databases">
        <title>Recombination of ecologically and evolutionarily significant loci maintains genetic cohesion in the Pseudomonas syringae species complex.</title>
        <authorList>
            <person name="Dillon M."/>
            <person name="Thakur S."/>
            <person name="Almeida R.N.D."/>
            <person name="Weir B.S."/>
            <person name="Guttman D.S."/>
        </authorList>
    </citation>
    <scope>NUCLEOTIDE SEQUENCE [LARGE SCALE GENOMIC DNA]</scope>
    <source>
        <strain evidence="11 12">ICMP 6917</strain>
    </source>
</reference>
<organism evidence="11 12">
    <name type="scientific">Pseudomonas cichorii</name>
    <dbReference type="NCBI Taxonomy" id="36746"/>
    <lineage>
        <taxon>Bacteria</taxon>
        <taxon>Pseudomonadati</taxon>
        <taxon>Pseudomonadota</taxon>
        <taxon>Gammaproteobacteria</taxon>
        <taxon>Pseudomonadales</taxon>
        <taxon>Pseudomonadaceae</taxon>
        <taxon>Pseudomonas</taxon>
    </lineage>
</organism>
<dbReference type="InterPro" id="IPR018392">
    <property type="entry name" value="LysM"/>
</dbReference>
<dbReference type="Proteomes" id="UP000278332">
    <property type="component" value="Unassembled WGS sequence"/>
</dbReference>
<dbReference type="GO" id="GO:0008360">
    <property type="term" value="P:regulation of cell shape"/>
    <property type="evidence" value="ECO:0007669"/>
    <property type="project" value="UniProtKB-UniRule"/>
</dbReference>
<evidence type="ECO:0000256" key="1">
    <source>
        <dbReference type="ARBA" id="ARBA00004752"/>
    </source>
</evidence>
<evidence type="ECO:0000259" key="10">
    <source>
        <dbReference type="PROSITE" id="PS52029"/>
    </source>
</evidence>
<keyword evidence="7 9" id="KW-0573">Peptidoglycan synthesis</keyword>
<dbReference type="UniPathway" id="UPA00219"/>
<dbReference type="InterPro" id="IPR005490">
    <property type="entry name" value="LD_TPept_cat_dom"/>
</dbReference>
<dbReference type="PROSITE" id="PS52029">
    <property type="entry name" value="LD_TPASE"/>
    <property type="match status" value="1"/>
</dbReference>
<evidence type="ECO:0000256" key="3">
    <source>
        <dbReference type="ARBA" id="ARBA00022676"/>
    </source>
</evidence>
<proteinExistence type="inferred from homology"/>
<evidence type="ECO:0000313" key="11">
    <source>
        <dbReference type="EMBL" id="RMR50769.1"/>
    </source>
</evidence>
<dbReference type="GO" id="GO:0018104">
    <property type="term" value="P:peptidoglycan-protein cross-linking"/>
    <property type="evidence" value="ECO:0007669"/>
    <property type="project" value="TreeGrafter"/>
</dbReference>
<keyword evidence="8 9" id="KW-0961">Cell wall biogenesis/degradation</keyword>
<accession>A0A3M4VHF2</accession>
<evidence type="ECO:0000256" key="5">
    <source>
        <dbReference type="ARBA" id="ARBA00022801"/>
    </source>
</evidence>
<evidence type="ECO:0000256" key="8">
    <source>
        <dbReference type="ARBA" id="ARBA00023316"/>
    </source>
</evidence>
<keyword evidence="5" id="KW-0378">Hydrolase</keyword>
<dbReference type="EMBL" id="RBRY01000169">
    <property type="protein sequence ID" value="RMR50769.1"/>
    <property type="molecule type" value="Genomic_DNA"/>
</dbReference>
<sequence>MPAVQGHSRRSAARYAPDLARTLAVSLQSLSPGSVSAGVHFINFPIRRLAEGFSRMLSRIPAVTRCLSLAALFMACSVNALEFPLPAPGEDIIGQVQVIKARYEDTFADIGTKYDLGYLEMIAANPGVDPWLPGAGTDIVLPTRFILPPGPREGIVINLAEYRMYYYPKGQNVVHTYPLGVGREGWGSPIGVTKVIAKTPNPTWTPPASIRAEHAADGDILPSVVPAGPDNPLGPFKFGLGMSGYLIHGSNKKFGIGMRTSHGCFRMYNNNVLELADMAPVGTTVRIISEPYKFGISGGKVYLEAHTPLDDQGNPSVVDKHTGVINALLKREDLANNLRMNWDLVRDVVAAEDGMPVEIAVPGTAPAASEAPVIFQ</sequence>
<feature type="active site" description="Nucleophile" evidence="9">
    <location>
        <position position="264"/>
    </location>
</feature>
<name>A0A3M4VHF2_PSECI</name>
<keyword evidence="6 9" id="KW-0133">Cell shape</keyword>
<dbReference type="SUPFAM" id="SSF141523">
    <property type="entry name" value="L,D-transpeptidase catalytic domain-like"/>
    <property type="match status" value="1"/>
</dbReference>